<gene>
    <name evidence="3" type="ORF">ACFPTO_03235</name>
</gene>
<feature type="chain" id="PRO_5046124672" evidence="1">
    <location>
        <begin position="23"/>
        <end position="486"/>
    </location>
</feature>
<comment type="caution">
    <text evidence="3">The sequence shown here is derived from an EMBL/GenBank/DDBJ whole genome shotgun (WGS) entry which is preliminary data.</text>
</comment>
<organism evidence="3 4">
    <name type="scientific">Paraburkholderia denitrificans</name>
    <dbReference type="NCBI Taxonomy" id="694025"/>
    <lineage>
        <taxon>Bacteria</taxon>
        <taxon>Pseudomonadati</taxon>
        <taxon>Pseudomonadota</taxon>
        <taxon>Betaproteobacteria</taxon>
        <taxon>Burkholderiales</taxon>
        <taxon>Burkholderiaceae</taxon>
        <taxon>Paraburkholderia</taxon>
    </lineage>
</organism>
<dbReference type="InterPro" id="IPR011041">
    <property type="entry name" value="Quinoprot_gluc/sorb_DH_b-prop"/>
</dbReference>
<dbReference type="InterPro" id="IPR012938">
    <property type="entry name" value="Glc/Sorbosone_DH"/>
</dbReference>
<dbReference type="PANTHER" id="PTHR19328">
    <property type="entry name" value="HEDGEHOG-INTERACTING PROTEIN"/>
    <property type="match status" value="1"/>
</dbReference>
<evidence type="ECO:0000313" key="4">
    <source>
        <dbReference type="Proteomes" id="UP001596103"/>
    </source>
</evidence>
<dbReference type="InterPro" id="IPR019893">
    <property type="entry name" value="SndH-like"/>
</dbReference>
<evidence type="ECO:0000313" key="3">
    <source>
        <dbReference type="EMBL" id="MFC5427825.1"/>
    </source>
</evidence>
<dbReference type="Pfam" id="PF07995">
    <property type="entry name" value="GSDH"/>
    <property type="match status" value="2"/>
</dbReference>
<dbReference type="SUPFAM" id="SSF50952">
    <property type="entry name" value="Soluble quinoprotein glucose dehydrogenase"/>
    <property type="match status" value="1"/>
</dbReference>
<dbReference type="EMBL" id="JBHSMP010000007">
    <property type="protein sequence ID" value="MFC5427825.1"/>
    <property type="molecule type" value="Genomic_DNA"/>
</dbReference>
<protein>
    <submittedName>
        <fullName evidence="3">Glucose/sorbosone family PQQ-dependent dehydrogenase</fullName>
        <ecNumber evidence="3">1.1.5.-</ecNumber>
    </submittedName>
</protein>
<feature type="signal peptide" evidence="1">
    <location>
        <begin position="1"/>
        <end position="22"/>
    </location>
</feature>
<dbReference type="NCBIfam" id="TIGR03606">
    <property type="entry name" value="non_repeat_PQQ"/>
    <property type="match status" value="1"/>
</dbReference>
<evidence type="ECO:0000259" key="2">
    <source>
        <dbReference type="Pfam" id="PF07995"/>
    </source>
</evidence>
<keyword evidence="1" id="KW-0732">Signal</keyword>
<feature type="domain" description="Glucose/Sorbosone dehydrogenase" evidence="2">
    <location>
        <begin position="377"/>
        <end position="456"/>
    </location>
</feature>
<dbReference type="GO" id="GO:0016491">
    <property type="term" value="F:oxidoreductase activity"/>
    <property type="evidence" value="ECO:0007669"/>
    <property type="project" value="UniProtKB-KW"/>
</dbReference>
<dbReference type="PANTHER" id="PTHR19328:SF13">
    <property type="entry name" value="HIPL1 PROTEIN"/>
    <property type="match status" value="1"/>
</dbReference>
<sequence>MNKKILCALIAPLVFSAGAAHADSPPPVGTHFAALPDHFTKRVLVTGLKNPHNMVLGPDGQLWLTEQATRRVLRVDPKTGNLSVLAEIPDVVYDEGHQNGLLGIALHPELLKRTGHDYVYVSMTYATGKGGDAPNATLIRRYTYDANTGKLAHPVDLIKGMPSSFDHQSARLLFGPDHKLYYSIGDQGHNQFSYLCQPNHAQDIPTEAQIKAADYSLYQGKILRLNVDGSIPNDNPVIHGVKSHIYAYGIRNTQGMVFSPNGKLFAAEHGPNTDDELNLIVPGGNYGWPHVAGRKDDSGYAYANWSAAKDGCEALREKEKDPAQNGLKVPDAVPVMKESQWSDPAFVEPVKTFYTVPSNFDFNDPVCADKNLYFICWPTIAPSSVTYYKGGPRGVPGWEHSLLITSLKRGLVFRVKLDATNSVAMGDAIPLFRSMNRYREIVASHDGSTIYVATDSAGLGTTEAGNASFKLDNPGSIIEFKYTAGK</sequence>
<feature type="domain" description="Glucose/Sorbosone dehydrogenase" evidence="2">
    <location>
        <begin position="48"/>
        <end position="304"/>
    </location>
</feature>
<name>A0ABW0J4D3_9BURK</name>
<dbReference type="Gene3D" id="2.120.10.30">
    <property type="entry name" value="TolB, C-terminal domain"/>
    <property type="match status" value="1"/>
</dbReference>
<dbReference type="InterPro" id="IPR011042">
    <property type="entry name" value="6-blade_b-propeller_TolB-like"/>
</dbReference>
<accession>A0ABW0J4D3</accession>
<dbReference type="Proteomes" id="UP001596103">
    <property type="component" value="Unassembled WGS sequence"/>
</dbReference>
<proteinExistence type="predicted"/>
<dbReference type="EC" id="1.1.5.-" evidence="3"/>
<reference evidence="4" key="1">
    <citation type="journal article" date="2019" name="Int. J. Syst. Evol. Microbiol.">
        <title>The Global Catalogue of Microorganisms (GCM) 10K type strain sequencing project: providing services to taxonomists for standard genome sequencing and annotation.</title>
        <authorList>
            <consortium name="The Broad Institute Genomics Platform"/>
            <consortium name="The Broad Institute Genome Sequencing Center for Infectious Disease"/>
            <person name="Wu L."/>
            <person name="Ma J."/>
        </authorList>
    </citation>
    <scope>NUCLEOTIDE SEQUENCE [LARGE SCALE GENOMIC DNA]</scope>
    <source>
        <strain evidence="4">CCUG 56042</strain>
    </source>
</reference>
<keyword evidence="4" id="KW-1185">Reference proteome</keyword>
<evidence type="ECO:0000256" key="1">
    <source>
        <dbReference type="SAM" id="SignalP"/>
    </source>
</evidence>
<dbReference type="RefSeq" id="WP_377709423.1">
    <property type="nucleotide sequence ID" value="NZ_JBHSMP010000007.1"/>
</dbReference>
<keyword evidence="3" id="KW-0560">Oxidoreductase</keyword>